<organism evidence="2 3">
    <name type="scientific">Chitinophaga polysaccharea</name>
    <dbReference type="NCBI Taxonomy" id="1293035"/>
    <lineage>
        <taxon>Bacteria</taxon>
        <taxon>Pseudomonadati</taxon>
        <taxon>Bacteroidota</taxon>
        <taxon>Chitinophagia</taxon>
        <taxon>Chitinophagales</taxon>
        <taxon>Chitinophagaceae</taxon>
        <taxon>Chitinophaga</taxon>
    </lineage>
</organism>
<gene>
    <name evidence="2" type="ORF">FHW36_107180</name>
</gene>
<keyword evidence="1" id="KW-0472">Membrane</keyword>
<reference evidence="2 3" key="1">
    <citation type="submission" date="2019-06" db="EMBL/GenBank/DDBJ databases">
        <title>Sorghum-associated microbial communities from plants grown in Nebraska, USA.</title>
        <authorList>
            <person name="Schachtman D."/>
        </authorList>
    </citation>
    <scope>NUCLEOTIDE SEQUENCE [LARGE SCALE GENOMIC DNA]</scope>
    <source>
        <strain evidence="2 3">1209</strain>
    </source>
</reference>
<keyword evidence="1" id="KW-1133">Transmembrane helix</keyword>
<comment type="caution">
    <text evidence="2">The sequence shown here is derived from an EMBL/GenBank/DDBJ whole genome shotgun (WGS) entry which is preliminary data.</text>
</comment>
<dbReference type="Proteomes" id="UP000320811">
    <property type="component" value="Unassembled WGS sequence"/>
</dbReference>
<dbReference type="Pfam" id="PF16250">
    <property type="entry name" value="DUF4907"/>
    <property type="match status" value="1"/>
</dbReference>
<dbReference type="RefSeq" id="WP_186452563.1">
    <property type="nucleotide sequence ID" value="NZ_VIWO01000007.1"/>
</dbReference>
<evidence type="ECO:0000256" key="1">
    <source>
        <dbReference type="SAM" id="Phobius"/>
    </source>
</evidence>
<evidence type="ECO:0000313" key="3">
    <source>
        <dbReference type="Proteomes" id="UP000320811"/>
    </source>
</evidence>
<dbReference type="InterPro" id="IPR032593">
    <property type="entry name" value="DUF4907"/>
</dbReference>
<proteinExistence type="predicted"/>
<dbReference type="AlphaFoldDB" id="A0A561PGL0"/>
<feature type="transmembrane region" description="Helical" evidence="1">
    <location>
        <begin position="6"/>
        <end position="22"/>
    </location>
</feature>
<keyword evidence="1" id="KW-0812">Transmembrane</keyword>
<protein>
    <submittedName>
        <fullName evidence="2">Uncharacterized protein DUF4907</fullName>
    </submittedName>
</protein>
<sequence>MTKRNIIIVSVVAVVALVFFAWKSSRTAVQQNGSDMLAVVVEPFAIHDGWGYKVNVGGRTYIYQDIIPGVPGNRVFRSKENALRVGNVVAEKLTHHKIPSMSQQELVRMGIPEAE</sequence>
<evidence type="ECO:0000313" key="2">
    <source>
        <dbReference type="EMBL" id="TWF37254.1"/>
    </source>
</evidence>
<accession>A0A561PGL0</accession>
<name>A0A561PGL0_9BACT</name>
<keyword evidence="3" id="KW-1185">Reference proteome</keyword>
<dbReference type="EMBL" id="VIWO01000007">
    <property type="protein sequence ID" value="TWF37254.1"/>
    <property type="molecule type" value="Genomic_DNA"/>
</dbReference>